<dbReference type="EC" id="3.5.1.-" evidence="6"/>
<dbReference type="InterPro" id="IPR050248">
    <property type="entry name" value="Polysacc_deacetylase_ArnD"/>
</dbReference>
<dbReference type="SUPFAM" id="SSF144015">
    <property type="entry name" value="Peptidoglycan deacetylase N-terminal noncatalytic region"/>
    <property type="match status" value="1"/>
</dbReference>
<keyword evidence="4" id="KW-1133">Transmembrane helix</keyword>
<comment type="caution">
    <text evidence="6">The sequence shown here is derived from an EMBL/GenBank/DDBJ whole genome shotgun (WGS) entry which is preliminary data.</text>
</comment>
<keyword evidence="1" id="KW-0479">Metal-binding</keyword>
<protein>
    <submittedName>
        <fullName evidence="6">Polysaccharide deacetylase</fullName>
        <ecNumber evidence="6">3.5.1.-</ecNumber>
    </submittedName>
</protein>
<keyword evidence="7" id="KW-1185">Reference proteome</keyword>
<dbReference type="InterPro" id="IPR002509">
    <property type="entry name" value="NODB_dom"/>
</dbReference>
<dbReference type="GO" id="GO:0016020">
    <property type="term" value="C:membrane"/>
    <property type="evidence" value="ECO:0007669"/>
    <property type="project" value="TreeGrafter"/>
</dbReference>
<dbReference type="STRING" id="638301.HMPREF0444_0748"/>
<evidence type="ECO:0000256" key="4">
    <source>
        <dbReference type="SAM" id="Phobius"/>
    </source>
</evidence>
<keyword evidence="4" id="KW-0812">Transmembrane</keyword>
<dbReference type="PROSITE" id="PS51677">
    <property type="entry name" value="NODB"/>
    <property type="match status" value="1"/>
</dbReference>
<keyword evidence="2 6" id="KW-0378">Hydrolase</keyword>
<dbReference type="GO" id="GO:0046872">
    <property type="term" value="F:metal ion binding"/>
    <property type="evidence" value="ECO:0007669"/>
    <property type="project" value="UniProtKB-KW"/>
</dbReference>
<evidence type="ECO:0000256" key="3">
    <source>
        <dbReference type="SAM" id="MobiDB-lite"/>
    </source>
</evidence>
<dbReference type="PANTHER" id="PTHR10587:SF133">
    <property type="entry name" value="CHITIN DEACETYLASE 1-RELATED"/>
    <property type="match status" value="1"/>
</dbReference>
<reference evidence="6 7" key="1">
    <citation type="submission" date="2009-08" db="EMBL/GenBank/DDBJ databases">
        <authorList>
            <person name="Muzny D."/>
            <person name="Qin X."/>
            <person name="Deng J."/>
            <person name="Jiang H."/>
            <person name="Liu Y."/>
            <person name="Qu J."/>
            <person name="Song X.-Z."/>
            <person name="Zhang L."/>
            <person name="Thornton R."/>
            <person name="Coyle M."/>
            <person name="Francisco L."/>
            <person name="Jackson L."/>
            <person name="Javaid M."/>
            <person name="Korchina V."/>
            <person name="Kovar C."/>
            <person name="Mata R."/>
            <person name="Mathew T."/>
            <person name="Ngo R."/>
            <person name="Nguyen L."/>
            <person name="Nguyen N."/>
            <person name="Okwuonu G."/>
            <person name="Ongeri F."/>
            <person name="Pham C."/>
            <person name="Simmons D."/>
            <person name="Wilczek-Boney K."/>
            <person name="Hale W."/>
            <person name="Jakkamsetti A."/>
            <person name="Pham P."/>
            <person name="Ruth R."/>
            <person name="San Lucas F."/>
            <person name="Warren J."/>
            <person name="Zhang J."/>
            <person name="Zhao Z."/>
            <person name="Zhou C."/>
            <person name="Zhu D."/>
            <person name="Lee S."/>
            <person name="Bess C."/>
            <person name="Blankenburg K."/>
            <person name="Forbes L."/>
            <person name="Fu Q."/>
            <person name="Gubbala S."/>
            <person name="Hirani K."/>
            <person name="Jayaseelan J.C."/>
            <person name="Lara F."/>
            <person name="Munidasa M."/>
            <person name="Palculict T."/>
            <person name="Patil S."/>
            <person name="Pu L.-L."/>
            <person name="Saada N."/>
            <person name="Tang L."/>
            <person name="Weissenberger G."/>
            <person name="Zhu Y."/>
            <person name="Hemphill L."/>
            <person name="Shang Y."/>
            <person name="Youmans B."/>
            <person name="Ayvaz T."/>
            <person name="Ross M."/>
            <person name="Santibanez J."/>
            <person name="Aqrawi P."/>
            <person name="Gross S."/>
            <person name="Joshi V."/>
            <person name="Fowler G."/>
            <person name="Nazareth L."/>
            <person name="Reid J."/>
            <person name="Worley K."/>
            <person name="Petrosino J."/>
            <person name="Highlander S."/>
            <person name="Gibbs R."/>
        </authorList>
    </citation>
    <scope>NUCLEOTIDE SEQUENCE [LARGE SCALE GENOMIC DNA]</scope>
    <source>
        <strain evidence="6 7">ATCC 49175</strain>
    </source>
</reference>
<dbReference type="Proteomes" id="UP000005926">
    <property type="component" value="Unassembled WGS sequence"/>
</dbReference>
<evidence type="ECO:0000313" key="7">
    <source>
        <dbReference type="Proteomes" id="UP000005926"/>
    </source>
</evidence>
<dbReference type="RefSeq" id="WP_005606671.1">
    <property type="nucleotide sequence ID" value="NZ_CP102283.1"/>
</dbReference>
<evidence type="ECO:0000256" key="1">
    <source>
        <dbReference type="ARBA" id="ARBA00022723"/>
    </source>
</evidence>
<dbReference type="GO" id="GO:0016810">
    <property type="term" value="F:hydrolase activity, acting on carbon-nitrogen (but not peptide) bonds"/>
    <property type="evidence" value="ECO:0007669"/>
    <property type="project" value="InterPro"/>
</dbReference>
<dbReference type="AlphaFoldDB" id="C8NFQ3"/>
<feature type="compositionally biased region" description="Basic and acidic residues" evidence="3">
    <location>
        <begin position="20"/>
        <end position="39"/>
    </location>
</feature>
<dbReference type="Gene3D" id="3.90.640.30">
    <property type="match status" value="1"/>
</dbReference>
<dbReference type="GeneID" id="78412912"/>
<dbReference type="Gene3D" id="3.20.20.370">
    <property type="entry name" value="Glycoside hydrolase/deacetylase"/>
    <property type="match status" value="1"/>
</dbReference>
<feature type="domain" description="NodB homology" evidence="5">
    <location>
        <begin position="331"/>
        <end position="506"/>
    </location>
</feature>
<dbReference type="GO" id="GO:0005975">
    <property type="term" value="P:carbohydrate metabolic process"/>
    <property type="evidence" value="ECO:0007669"/>
    <property type="project" value="InterPro"/>
</dbReference>
<dbReference type="SUPFAM" id="SSF88713">
    <property type="entry name" value="Glycoside hydrolase/deacetylase"/>
    <property type="match status" value="1"/>
</dbReference>
<accession>C8NFQ3</accession>
<dbReference type="PANTHER" id="PTHR10587">
    <property type="entry name" value="GLYCOSYL TRANSFERASE-RELATED"/>
    <property type="match status" value="1"/>
</dbReference>
<proteinExistence type="predicted"/>
<name>C8NFQ3_9LACT</name>
<dbReference type="HOGENOM" id="CLU_037608_1_0_9"/>
<organism evidence="6 7">
    <name type="scientific">Granulicatella adiacens ATCC 49175</name>
    <dbReference type="NCBI Taxonomy" id="638301"/>
    <lineage>
        <taxon>Bacteria</taxon>
        <taxon>Bacillati</taxon>
        <taxon>Bacillota</taxon>
        <taxon>Bacilli</taxon>
        <taxon>Lactobacillales</taxon>
        <taxon>Carnobacteriaceae</taxon>
        <taxon>Granulicatella</taxon>
    </lineage>
</organism>
<dbReference type="InterPro" id="IPR011330">
    <property type="entry name" value="Glyco_hydro/deAcase_b/a-brl"/>
</dbReference>
<gene>
    <name evidence="6" type="ORF">HMPREF0444_0748</name>
</gene>
<dbReference type="EMBL" id="ACKZ01000016">
    <property type="protein sequence ID" value="EEW37389.1"/>
    <property type="molecule type" value="Genomic_DNA"/>
</dbReference>
<feature type="region of interest" description="Disordered" evidence="3">
    <location>
        <begin position="1"/>
        <end position="59"/>
    </location>
</feature>
<keyword evidence="4" id="KW-0472">Membrane</keyword>
<evidence type="ECO:0000259" key="5">
    <source>
        <dbReference type="PROSITE" id="PS51677"/>
    </source>
</evidence>
<sequence>MEKVIQRRANNGKEKHSKKENKYTKNPEEMLETDLKEEAVQEENQENQRFGGKDSKKKRPKKKIPKTIFWVIGVLTLAILVFELLTIHRIMADQFNEEELKRIIQVEQDDTKKYNENFTVKDETNGNIEIQELIPTDSSGNEVASIAEQISTLKQTVLEKYAGASKKTLIFLKAYQTKVISNVNDIHYYVSVYQQKDRGFEQKEFSELTHKLVFADTLQPFEISKLFNNDLAVSNFFVKKALDESKANGLSDEQTDKITTQFKDNNWKKLDTSIIQNGIRIKYKDTNDSDAEWTIPFTELFAYMNENMIPETEKENYTQYLAAVKEKLGKKRIALSFDDGPRPETTPRVLEILKKYNAHATFYIVGSHVEGNESIIKQIVAEGHELGNHSYSHPLLPKKSADEVYKEVHNTSDLIAKASGGLRPMSLRPPYGGFDKMVAEQAGIAIVNWSIDSLDWKYRDAAKTIEHIKENAHNGGILLMHDIHEESVEALPTIIEYLQAEGYELVTVDELMAGQPLKPNHAYFNRVDIQKID</sequence>
<evidence type="ECO:0000256" key="2">
    <source>
        <dbReference type="ARBA" id="ARBA00022801"/>
    </source>
</evidence>
<feature type="transmembrane region" description="Helical" evidence="4">
    <location>
        <begin position="67"/>
        <end position="87"/>
    </location>
</feature>
<evidence type="ECO:0000313" key="6">
    <source>
        <dbReference type="EMBL" id="EEW37389.1"/>
    </source>
</evidence>
<dbReference type="eggNOG" id="COG0726">
    <property type="taxonomic scope" value="Bacteria"/>
</dbReference>
<dbReference type="Pfam" id="PF01522">
    <property type="entry name" value="Polysacc_deac_1"/>
    <property type="match status" value="1"/>
</dbReference>